<feature type="coiled-coil region" evidence="3">
    <location>
        <begin position="241"/>
        <end position="296"/>
    </location>
</feature>
<evidence type="ECO:0000256" key="4">
    <source>
        <dbReference type="SAM" id="MobiDB-lite"/>
    </source>
</evidence>
<dbReference type="Gene3D" id="3.80.10.10">
    <property type="entry name" value="Ribonuclease Inhibitor"/>
    <property type="match status" value="1"/>
</dbReference>
<feature type="region of interest" description="Disordered" evidence="4">
    <location>
        <begin position="164"/>
        <end position="192"/>
    </location>
</feature>
<dbReference type="PANTHER" id="PTHR48051">
    <property type="match status" value="1"/>
</dbReference>
<sequence length="413" mass="48201">MKNNHEAVKIITQQSPDNPYMDLAKKSITSVPEEIFMLPHIQHLYLEENLIKQLPDNFFDHLPNLQWLDLRNNQLTCIPVSIGRHQSIKNLLLEGNALTHLPLQMGMTKCLTGLNLRGNPLQMPPQHIVDQGVYVILSYLYQELQNRTKEPPLVHEQVEKLSLVNEEDSVSEDDVVDEGTNQEDRDIPSPMSDDFDLLRHALTPTTATLHKPTTYQDMRVKQNSLLDGLRNKSRRGKELSLLELREQEDQRKDQLRSLKERQVAHADQRRKDAVVLENWRKETKRLQRQFQRSTTDINLKPAPYGTDLQHHSELREERVERVLPSEGSNRKEFAIQQKKRQYSSDVHQRMRKLRDDEMLMSMNRQEKQEQSKELQQQLLEAKMSKDAELEYRFRAFTGDTASVQSSSNKTGSM</sequence>
<dbReference type="AlphaFoldDB" id="A0A6F9DKS6"/>
<dbReference type="InterPro" id="IPR003591">
    <property type="entry name" value="Leu-rich_rpt_typical-subtyp"/>
</dbReference>
<dbReference type="InterPro" id="IPR001611">
    <property type="entry name" value="Leu-rich_rpt"/>
</dbReference>
<dbReference type="InterPro" id="IPR050216">
    <property type="entry name" value="LRR_domain-containing"/>
</dbReference>
<evidence type="ECO:0000313" key="5">
    <source>
        <dbReference type="EMBL" id="CAB3263515.1"/>
    </source>
</evidence>
<dbReference type="PANTHER" id="PTHR48051:SF35">
    <property type="entry name" value="LEUCINE-RICH REPEAT-CONTAINING PROTEIN 27"/>
    <property type="match status" value="1"/>
</dbReference>
<proteinExistence type="evidence at transcript level"/>
<feature type="region of interest" description="Disordered" evidence="4">
    <location>
        <begin position="320"/>
        <end position="347"/>
    </location>
</feature>
<dbReference type="SUPFAM" id="SSF52058">
    <property type="entry name" value="L domain-like"/>
    <property type="match status" value="1"/>
</dbReference>
<dbReference type="PROSITE" id="PS51450">
    <property type="entry name" value="LRR"/>
    <property type="match status" value="1"/>
</dbReference>
<evidence type="ECO:0000256" key="1">
    <source>
        <dbReference type="ARBA" id="ARBA00022614"/>
    </source>
</evidence>
<dbReference type="InterPro" id="IPR032675">
    <property type="entry name" value="LRR_dom_sf"/>
</dbReference>
<dbReference type="Pfam" id="PF13855">
    <property type="entry name" value="LRR_8"/>
    <property type="match status" value="1"/>
</dbReference>
<organism evidence="5">
    <name type="scientific">Phallusia mammillata</name>
    <dbReference type="NCBI Taxonomy" id="59560"/>
    <lineage>
        <taxon>Eukaryota</taxon>
        <taxon>Metazoa</taxon>
        <taxon>Chordata</taxon>
        <taxon>Tunicata</taxon>
        <taxon>Ascidiacea</taxon>
        <taxon>Phlebobranchia</taxon>
        <taxon>Ascidiidae</taxon>
        <taxon>Phallusia</taxon>
    </lineage>
</organism>
<dbReference type="EMBL" id="LR787653">
    <property type="protein sequence ID" value="CAB3263515.1"/>
    <property type="molecule type" value="mRNA"/>
</dbReference>
<dbReference type="GO" id="GO:0005737">
    <property type="term" value="C:cytoplasm"/>
    <property type="evidence" value="ECO:0007669"/>
    <property type="project" value="TreeGrafter"/>
</dbReference>
<keyword evidence="3" id="KW-0175">Coiled coil</keyword>
<gene>
    <name evidence="5" type="primary">Lrrc27</name>
</gene>
<protein>
    <submittedName>
        <fullName evidence="5">Leucine-rich repeat-containing protein 27</fullName>
    </submittedName>
</protein>
<dbReference type="SMART" id="SM00364">
    <property type="entry name" value="LRR_BAC"/>
    <property type="match status" value="2"/>
</dbReference>
<dbReference type="SMART" id="SM00369">
    <property type="entry name" value="LRR_TYP"/>
    <property type="match status" value="2"/>
</dbReference>
<feature type="compositionally biased region" description="Basic and acidic residues" evidence="4">
    <location>
        <begin position="320"/>
        <end position="333"/>
    </location>
</feature>
<keyword evidence="2" id="KW-0677">Repeat</keyword>
<reference evidence="5" key="1">
    <citation type="submission" date="2020-04" db="EMBL/GenBank/DDBJ databases">
        <authorList>
            <person name="Neveu A P."/>
        </authorList>
    </citation>
    <scope>NUCLEOTIDE SEQUENCE</scope>
    <source>
        <tissue evidence="5">Whole embryo</tissue>
    </source>
</reference>
<evidence type="ECO:0000256" key="3">
    <source>
        <dbReference type="SAM" id="Coils"/>
    </source>
</evidence>
<name>A0A6F9DKS6_9ASCI</name>
<keyword evidence="1" id="KW-0433">Leucine-rich repeat</keyword>
<accession>A0A6F9DKS6</accession>
<evidence type="ECO:0000256" key="2">
    <source>
        <dbReference type="ARBA" id="ARBA00022737"/>
    </source>
</evidence>
<feature type="compositionally biased region" description="Acidic residues" evidence="4">
    <location>
        <begin position="165"/>
        <end position="181"/>
    </location>
</feature>